<evidence type="ECO:0000313" key="1">
    <source>
        <dbReference type="EMBL" id="KAF0021632.1"/>
    </source>
</evidence>
<protein>
    <submittedName>
        <fullName evidence="1">Uncharacterized protein</fullName>
    </submittedName>
</protein>
<gene>
    <name evidence="2" type="ORF">F2P81_003131</name>
    <name evidence="1" type="ORF">F2P81_026115</name>
</gene>
<dbReference type="EMBL" id="VEVO01000003">
    <property type="protein sequence ID" value="KAF0043973.1"/>
    <property type="molecule type" value="Genomic_DNA"/>
</dbReference>
<comment type="caution">
    <text evidence="1">The sequence shown here is derived from an EMBL/GenBank/DDBJ whole genome shotgun (WGS) entry which is preliminary data.</text>
</comment>
<accession>A0A6A4RRI1</accession>
<sequence length="133" mass="15342">MVQVGCGYPSVPEGGITRSDFSIVLSCSLKKHHEVGGGREKRPCLMQTSRRVDMTLQRFGKMLNEEHFGLNVERERNTNQTLSLCPHHVFQCVICYRRHGSDVETVFQKPLKKPWPRSKGIKPYCTVVWLWIL</sequence>
<reference evidence="1 3" key="1">
    <citation type="submission" date="2019-06" db="EMBL/GenBank/DDBJ databases">
        <title>Draft genomes of female and male turbot (Scophthalmus maximus).</title>
        <authorList>
            <person name="Xu H."/>
            <person name="Xu X.-W."/>
            <person name="Shao C."/>
            <person name="Chen S."/>
        </authorList>
    </citation>
    <scope>NUCLEOTIDE SEQUENCE [LARGE SCALE GENOMIC DNA]</scope>
    <source>
        <strain evidence="1">Ysfricsl-2016a</strain>
        <tissue evidence="1">Blood</tissue>
    </source>
</reference>
<dbReference type="EMBL" id="VEVO01003787">
    <property type="protein sequence ID" value="KAF0021632.1"/>
    <property type="molecule type" value="Genomic_DNA"/>
</dbReference>
<organism evidence="1 3">
    <name type="scientific">Scophthalmus maximus</name>
    <name type="common">Turbot</name>
    <name type="synonym">Psetta maxima</name>
    <dbReference type="NCBI Taxonomy" id="52904"/>
    <lineage>
        <taxon>Eukaryota</taxon>
        <taxon>Metazoa</taxon>
        <taxon>Chordata</taxon>
        <taxon>Craniata</taxon>
        <taxon>Vertebrata</taxon>
        <taxon>Euteleostomi</taxon>
        <taxon>Actinopterygii</taxon>
        <taxon>Neopterygii</taxon>
        <taxon>Teleostei</taxon>
        <taxon>Neoteleostei</taxon>
        <taxon>Acanthomorphata</taxon>
        <taxon>Carangaria</taxon>
        <taxon>Pleuronectiformes</taxon>
        <taxon>Pleuronectoidei</taxon>
        <taxon>Scophthalmidae</taxon>
        <taxon>Scophthalmus</taxon>
    </lineage>
</organism>
<name>A0A6A4RRI1_SCOMX</name>
<evidence type="ECO:0000313" key="3">
    <source>
        <dbReference type="Proteomes" id="UP000438429"/>
    </source>
</evidence>
<evidence type="ECO:0000313" key="2">
    <source>
        <dbReference type="EMBL" id="KAF0043973.1"/>
    </source>
</evidence>
<proteinExistence type="predicted"/>
<dbReference type="Proteomes" id="UP000438429">
    <property type="component" value="Unassembled WGS sequence"/>
</dbReference>
<dbReference type="AlphaFoldDB" id="A0A6A4RRI1"/>